<reference evidence="4 5" key="1">
    <citation type="submission" date="2020-02" db="EMBL/GenBank/DDBJ databases">
        <authorList>
            <person name="Ferguson B K."/>
        </authorList>
    </citation>
    <scope>NUCLEOTIDE SEQUENCE [LARGE SCALE GENOMIC DNA]</scope>
</reference>
<proteinExistence type="inferred from homology"/>
<dbReference type="Pfam" id="PF00106">
    <property type="entry name" value="adh_short"/>
    <property type="match status" value="1"/>
</dbReference>
<dbReference type="EMBL" id="CADCXV010000731">
    <property type="protein sequence ID" value="CAB0034062.1"/>
    <property type="molecule type" value="Genomic_DNA"/>
</dbReference>
<dbReference type="GO" id="GO:0016616">
    <property type="term" value="F:oxidoreductase activity, acting on the CH-OH group of donors, NAD or NADP as acceptor"/>
    <property type="evidence" value="ECO:0007669"/>
    <property type="project" value="UniProtKB-ARBA"/>
</dbReference>
<dbReference type="PRINTS" id="PR00080">
    <property type="entry name" value="SDRFAMILY"/>
</dbReference>
<dbReference type="PANTHER" id="PTHR43115">
    <property type="entry name" value="DEHYDROGENASE/REDUCTASE SDR FAMILY MEMBER 11"/>
    <property type="match status" value="1"/>
</dbReference>
<evidence type="ECO:0000256" key="2">
    <source>
        <dbReference type="ARBA" id="ARBA00023002"/>
    </source>
</evidence>
<dbReference type="AlphaFoldDB" id="A0A6H5IBL6"/>
<comment type="similarity">
    <text evidence="1 3">Belongs to the short-chain dehydrogenases/reductases (SDR) family.</text>
</comment>
<dbReference type="InterPro" id="IPR036291">
    <property type="entry name" value="NAD(P)-bd_dom_sf"/>
</dbReference>
<evidence type="ECO:0000313" key="5">
    <source>
        <dbReference type="Proteomes" id="UP000479190"/>
    </source>
</evidence>
<dbReference type="Gene3D" id="3.40.50.720">
    <property type="entry name" value="NAD(P)-binding Rossmann-like Domain"/>
    <property type="match status" value="1"/>
</dbReference>
<gene>
    <name evidence="4" type="ORF">TBRA_LOCUS5960</name>
</gene>
<sequence length="243" mass="26618">MDRWRGKIAVVTGASVGIGLATAKVLVREGMIVVGFARRKTLMEDFMRDVKGPGKFFARECDITSERSVIDSLNWVKTTLGSINVLINNAGVIKHTKIEDTATEDIEHIIKVNVLGLVYCSKQAIKLMKENQNEAHIININSVLGHMVPMGNAHHFSVYPASKFAVTALSETLKNELMGTKIRVTSVSPGLVKTYMMEAAAEKNSNINKMPALNPEDIAESIVHVLGVPSHVEINEIQIQAKS</sequence>
<protein>
    <recommendedName>
        <fullName evidence="6">Dehydrogenase</fullName>
    </recommendedName>
</protein>
<dbReference type="PRINTS" id="PR00081">
    <property type="entry name" value="GDHRDH"/>
</dbReference>
<dbReference type="OrthoDB" id="1933717at2759"/>
<dbReference type="PANTHER" id="PTHR43115:SF4">
    <property type="entry name" value="DEHYDROGENASE_REDUCTASE SDR FAMILY MEMBER 11"/>
    <property type="match status" value="1"/>
</dbReference>
<name>A0A6H5IBL6_9HYME</name>
<evidence type="ECO:0000256" key="1">
    <source>
        <dbReference type="ARBA" id="ARBA00006484"/>
    </source>
</evidence>
<evidence type="ECO:0000256" key="3">
    <source>
        <dbReference type="RuleBase" id="RU000363"/>
    </source>
</evidence>
<dbReference type="InterPro" id="IPR002347">
    <property type="entry name" value="SDR_fam"/>
</dbReference>
<evidence type="ECO:0000313" key="4">
    <source>
        <dbReference type="EMBL" id="CAB0034062.1"/>
    </source>
</evidence>
<evidence type="ECO:0008006" key="6">
    <source>
        <dbReference type="Google" id="ProtNLM"/>
    </source>
</evidence>
<accession>A0A6H5IBL6</accession>
<keyword evidence="5" id="KW-1185">Reference proteome</keyword>
<dbReference type="FunFam" id="3.40.50.720:FF:000047">
    <property type="entry name" value="NADP-dependent L-serine/L-allo-threonine dehydrogenase"/>
    <property type="match status" value="1"/>
</dbReference>
<dbReference type="SUPFAM" id="SSF51735">
    <property type="entry name" value="NAD(P)-binding Rossmann-fold domains"/>
    <property type="match status" value="1"/>
</dbReference>
<organism evidence="4 5">
    <name type="scientific">Trichogramma brassicae</name>
    <dbReference type="NCBI Taxonomy" id="86971"/>
    <lineage>
        <taxon>Eukaryota</taxon>
        <taxon>Metazoa</taxon>
        <taxon>Ecdysozoa</taxon>
        <taxon>Arthropoda</taxon>
        <taxon>Hexapoda</taxon>
        <taxon>Insecta</taxon>
        <taxon>Pterygota</taxon>
        <taxon>Neoptera</taxon>
        <taxon>Endopterygota</taxon>
        <taxon>Hymenoptera</taxon>
        <taxon>Apocrita</taxon>
        <taxon>Proctotrupomorpha</taxon>
        <taxon>Chalcidoidea</taxon>
        <taxon>Trichogrammatidae</taxon>
        <taxon>Trichogramma</taxon>
    </lineage>
</organism>
<keyword evidence="2" id="KW-0560">Oxidoreductase</keyword>
<dbReference type="Proteomes" id="UP000479190">
    <property type="component" value="Unassembled WGS sequence"/>
</dbReference>